<dbReference type="KEGG" id="tbg:TbgDal_V2140"/>
<feature type="compositionally biased region" description="Low complexity" evidence="1">
    <location>
        <begin position="11"/>
        <end position="21"/>
    </location>
</feature>
<name>C9ZNU8_TRYB9</name>
<evidence type="ECO:0000313" key="2">
    <source>
        <dbReference type="EMBL" id="CBH11076.1"/>
    </source>
</evidence>
<accession>C9ZNU8</accession>
<dbReference type="EMBL" id="FN554968">
    <property type="protein sequence ID" value="CBH11076.1"/>
    <property type="molecule type" value="Genomic_DNA"/>
</dbReference>
<dbReference type="GeneID" id="23861198"/>
<feature type="region of interest" description="Disordered" evidence="1">
    <location>
        <begin position="81"/>
        <end position="109"/>
    </location>
</feature>
<protein>
    <submittedName>
        <fullName evidence="2">Uncharacterized protein</fullName>
    </submittedName>
</protein>
<reference evidence="3" key="1">
    <citation type="journal article" date="2010" name="PLoS Negl. Trop. Dis.">
        <title>The genome sequence of Trypanosoma brucei gambiense, causative agent of chronic human african trypanosomiasis.</title>
        <authorList>
            <person name="Jackson A.P."/>
            <person name="Sanders M."/>
            <person name="Berry A."/>
            <person name="McQuillan J."/>
            <person name="Aslett M.A."/>
            <person name="Quail M.A."/>
            <person name="Chukualim B."/>
            <person name="Capewell P."/>
            <person name="MacLeod A."/>
            <person name="Melville S.E."/>
            <person name="Gibson W."/>
            <person name="Barry J.D."/>
            <person name="Berriman M."/>
            <person name="Hertz-Fowler C."/>
        </authorList>
    </citation>
    <scope>NUCLEOTIDE SEQUENCE [LARGE SCALE GENOMIC DNA]</scope>
    <source>
        <strain evidence="3">MHOM/CI/86/DAL972</strain>
    </source>
</reference>
<organism evidence="2 3">
    <name type="scientific">Trypanosoma brucei gambiense (strain MHOM/CI/86/DAL972)</name>
    <dbReference type="NCBI Taxonomy" id="679716"/>
    <lineage>
        <taxon>Eukaryota</taxon>
        <taxon>Discoba</taxon>
        <taxon>Euglenozoa</taxon>
        <taxon>Kinetoplastea</taxon>
        <taxon>Metakinetoplastina</taxon>
        <taxon>Trypanosomatida</taxon>
        <taxon>Trypanosomatidae</taxon>
        <taxon>Trypanosoma</taxon>
    </lineage>
</organism>
<dbReference type="RefSeq" id="XP_011773363.1">
    <property type="nucleotide sequence ID" value="XM_011775061.1"/>
</dbReference>
<proteinExistence type="predicted"/>
<feature type="region of interest" description="Disordered" evidence="1">
    <location>
        <begin position="1"/>
        <end position="21"/>
    </location>
</feature>
<sequence>MNTYSSHLPQGTLNNPTNNTGLLGHAHGDVTNLSVCLLARTLRKVPISLRRWQMSLENDREGKKSNVLKCKEAPKWFVKGTKRRKKKLSPNVLSSRPLGVPRDAISKGA</sequence>
<gene>
    <name evidence="2" type="ORF">TbgDal_V2140</name>
</gene>
<dbReference type="Proteomes" id="UP000002316">
    <property type="component" value="Chromosome 5"/>
</dbReference>
<evidence type="ECO:0000313" key="3">
    <source>
        <dbReference type="Proteomes" id="UP000002316"/>
    </source>
</evidence>
<dbReference type="AlphaFoldDB" id="C9ZNU8"/>
<evidence type="ECO:0000256" key="1">
    <source>
        <dbReference type="SAM" id="MobiDB-lite"/>
    </source>
</evidence>